<dbReference type="EMBL" id="BPLR01007643">
    <property type="protein sequence ID" value="GIY18561.1"/>
    <property type="molecule type" value="Genomic_DNA"/>
</dbReference>
<evidence type="ECO:0000256" key="1">
    <source>
        <dbReference type="SAM" id="MobiDB-lite"/>
    </source>
</evidence>
<sequence>MSAVGLFIYLFLRQECFFFFQNAYTTDWKPYISLQFPILYENPGTDCQKCLPISSNPLCISIPFHLPPVAVTVSPEASKTSQAVNGKQKAPELTRWLKEQKEKKKTNSEKGWIRRRG</sequence>
<evidence type="ECO:0000313" key="3">
    <source>
        <dbReference type="EMBL" id="GIY18561.1"/>
    </source>
</evidence>
<feature type="region of interest" description="Disordered" evidence="1">
    <location>
        <begin position="95"/>
        <end position="117"/>
    </location>
</feature>
<evidence type="ECO:0008006" key="5">
    <source>
        <dbReference type="Google" id="ProtNLM"/>
    </source>
</evidence>
<proteinExistence type="predicted"/>
<dbReference type="AlphaFoldDB" id="A0AAV4RD20"/>
<reference evidence="3 4" key="1">
    <citation type="submission" date="2021-06" db="EMBL/GenBank/DDBJ databases">
        <title>Caerostris extrusa draft genome.</title>
        <authorList>
            <person name="Kono N."/>
            <person name="Arakawa K."/>
        </authorList>
    </citation>
    <scope>NUCLEOTIDE SEQUENCE [LARGE SCALE GENOMIC DNA]</scope>
</reference>
<dbReference type="Proteomes" id="UP001054945">
    <property type="component" value="Unassembled WGS sequence"/>
</dbReference>
<name>A0AAV4RD20_CAEEX</name>
<keyword evidence="4" id="KW-1185">Reference proteome</keyword>
<evidence type="ECO:0000256" key="2">
    <source>
        <dbReference type="SAM" id="SignalP"/>
    </source>
</evidence>
<gene>
    <name evidence="3" type="ORF">CEXT_548961</name>
</gene>
<accession>A0AAV4RD20</accession>
<feature type="signal peptide" evidence="2">
    <location>
        <begin position="1"/>
        <end position="18"/>
    </location>
</feature>
<keyword evidence="2" id="KW-0732">Signal</keyword>
<organism evidence="3 4">
    <name type="scientific">Caerostris extrusa</name>
    <name type="common">Bark spider</name>
    <name type="synonym">Caerostris bankana</name>
    <dbReference type="NCBI Taxonomy" id="172846"/>
    <lineage>
        <taxon>Eukaryota</taxon>
        <taxon>Metazoa</taxon>
        <taxon>Ecdysozoa</taxon>
        <taxon>Arthropoda</taxon>
        <taxon>Chelicerata</taxon>
        <taxon>Arachnida</taxon>
        <taxon>Araneae</taxon>
        <taxon>Araneomorphae</taxon>
        <taxon>Entelegynae</taxon>
        <taxon>Araneoidea</taxon>
        <taxon>Araneidae</taxon>
        <taxon>Caerostris</taxon>
    </lineage>
</organism>
<feature type="chain" id="PRO_5043472802" description="Secreted protein" evidence="2">
    <location>
        <begin position="19"/>
        <end position="117"/>
    </location>
</feature>
<comment type="caution">
    <text evidence="3">The sequence shown here is derived from an EMBL/GenBank/DDBJ whole genome shotgun (WGS) entry which is preliminary data.</text>
</comment>
<protein>
    <recommendedName>
        <fullName evidence="5">Secreted protein</fullName>
    </recommendedName>
</protein>
<evidence type="ECO:0000313" key="4">
    <source>
        <dbReference type="Proteomes" id="UP001054945"/>
    </source>
</evidence>